<evidence type="ECO:0008006" key="3">
    <source>
        <dbReference type="Google" id="ProtNLM"/>
    </source>
</evidence>
<protein>
    <recommendedName>
        <fullName evidence="3">XRE family transcriptional regulator</fullName>
    </recommendedName>
</protein>
<dbReference type="RefSeq" id="WP_326507086.1">
    <property type="nucleotide sequence ID" value="NZ_JAWIIV010000011.1"/>
</dbReference>
<dbReference type="Proteomes" id="UP001352263">
    <property type="component" value="Unassembled WGS sequence"/>
</dbReference>
<comment type="caution">
    <text evidence="1">The sequence shown here is derived from an EMBL/GenBank/DDBJ whole genome shotgun (WGS) entry which is preliminary data.</text>
</comment>
<sequence length="96" mass="10994">MDTSEQATKATTTYNPSRLLDIVIDRLQLKNDAALARTLGVPAPMISKIRHRRLPIGASLLISMHEETGWSIRELRDLMGDRRQKFRISLVHFKPK</sequence>
<name>A0ABU6J9P1_9BURK</name>
<keyword evidence="2" id="KW-1185">Reference proteome</keyword>
<accession>A0ABU6J9P1</accession>
<gene>
    <name evidence="1" type="ORF">RY831_14500</name>
</gene>
<reference evidence="1 2" key="1">
    <citation type="submission" date="2023-10" db="EMBL/GenBank/DDBJ databases">
        <title>Noviherbaspirillum sp. CPCC 100848 genome assembly.</title>
        <authorList>
            <person name="Li X.Y."/>
            <person name="Fang X.M."/>
        </authorList>
    </citation>
    <scope>NUCLEOTIDE SEQUENCE [LARGE SCALE GENOMIC DNA]</scope>
    <source>
        <strain evidence="1 2">CPCC 100848</strain>
    </source>
</reference>
<evidence type="ECO:0000313" key="2">
    <source>
        <dbReference type="Proteomes" id="UP001352263"/>
    </source>
</evidence>
<proteinExistence type="predicted"/>
<evidence type="ECO:0000313" key="1">
    <source>
        <dbReference type="EMBL" id="MEC4720369.1"/>
    </source>
</evidence>
<organism evidence="1 2">
    <name type="scientific">Noviherbaspirillum album</name>
    <dbReference type="NCBI Taxonomy" id="3080276"/>
    <lineage>
        <taxon>Bacteria</taxon>
        <taxon>Pseudomonadati</taxon>
        <taxon>Pseudomonadota</taxon>
        <taxon>Betaproteobacteria</taxon>
        <taxon>Burkholderiales</taxon>
        <taxon>Oxalobacteraceae</taxon>
        <taxon>Noviherbaspirillum</taxon>
    </lineage>
</organism>
<dbReference type="EMBL" id="JAWIIV010000011">
    <property type="protein sequence ID" value="MEC4720369.1"/>
    <property type="molecule type" value="Genomic_DNA"/>
</dbReference>